<feature type="chain" id="PRO_5011833381" description="UDP-glucuronosyltransferase" evidence="5">
    <location>
        <begin position="21"/>
        <end position="526"/>
    </location>
</feature>
<feature type="signal peptide" evidence="5">
    <location>
        <begin position="1"/>
        <end position="20"/>
    </location>
</feature>
<keyword evidence="3 4" id="KW-0808">Transferase</keyword>
<dbReference type="AlphaFoldDB" id="A0A1L8E1G2"/>
<evidence type="ECO:0000256" key="1">
    <source>
        <dbReference type="ARBA" id="ARBA00009995"/>
    </source>
</evidence>
<dbReference type="EMBL" id="GFDF01001547">
    <property type="protein sequence ID" value="JAV12537.1"/>
    <property type="molecule type" value="Transcribed_RNA"/>
</dbReference>
<organism evidence="6">
    <name type="scientific">Nyssomyia neivai</name>
    <dbReference type="NCBI Taxonomy" id="330878"/>
    <lineage>
        <taxon>Eukaryota</taxon>
        <taxon>Metazoa</taxon>
        <taxon>Ecdysozoa</taxon>
        <taxon>Arthropoda</taxon>
        <taxon>Hexapoda</taxon>
        <taxon>Insecta</taxon>
        <taxon>Pterygota</taxon>
        <taxon>Neoptera</taxon>
        <taxon>Endopterygota</taxon>
        <taxon>Diptera</taxon>
        <taxon>Nematocera</taxon>
        <taxon>Psychodoidea</taxon>
        <taxon>Psychodidae</taxon>
        <taxon>Nyssomyia</taxon>
    </lineage>
</organism>
<dbReference type="EC" id="2.4.1.17" evidence="5"/>
<dbReference type="GO" id="GO:0016020">
    <property type="term" value="C:membrane"/>
    <property type="evidence" value="ECO:0007669"/>
    <property type="project" value="UniProtKB-SubCell"/>
</dbReference>
<name>A0A1L8E1G2_9DIPT</name>
<evidence type="ECO:0000313" key="6">
    <source>
        <dbReference type="EMBL" id="JAV12537.1"/>
    </source>
</evidence>
<dbReference type="FunFam" id="3.40.50.2000:FF:000050">
    <property type="entry name" value="UDP-glucuronosyltransferase"/>
    <property type="match status" value="1"/>
</dbReference>
<evidence type="ECO:0000256" key="3">
    <source>
        <dbReference type="ARBA" id="ARBA00022679"/>
    </source>
</evidence>
<feature type="transmembrane region" description="Helical" evidence="5">
    <location>
        <begin position="478"/>
        <end position="505"/>
    </location>
</feature>
<comment type="subcellular location">
    <subcellularLocation>
        <location evidence="5">Membrane</location>
        <topology evidence="5">Single-pass membrane protein</topology>
    </subcellularLocation>
</comment>
<dbReference type="InterPro" id="IPR050271">
    <property type="entry name" value="UDP-glycosyltransferase"/>
</dbReference>
<evidence type="ECO:0000256" key="2">
    <source>
        <dbReference type="ARBA" id="ARBA00022676"/>
    </source>
</evidence>
<dbReference type="Pfam" id="PF00201">
    <property type="entry name" value="UDPGT"/>
    <property type="match status" value="1"/>
</dbReference>
<dbReference type="FunFam" id="3.40.50.2000:FF:000144">
    <property type="entry name" value="UDP-glucuronosyltransferase"/>
    <property type="match status" value="1"/>
</dbReference>
<accession>A0A1L8E1G2</accession>
<dbReference type="GO" id="GO:0015020">
    <property type="term" value="F:glucuronosyltransferase activity"/>
    <property type="evidence" value="ECO:0007669"/>
    <property type="project" value="UniProtKB-EC"/>
</dbReference>
<protein>
    <recommendedName>
        <fullName evidence="5">UDP-glucuronosyltransferase</fullName>
        <ecNumber evidence="5">2.4.1.17</ecNumber>
    </recommendedName>
</protein>
<comment type="catalytic activity">
    <reaction evidence="5">
        <text>glucuronate acceptor + UDP-alpha-D-glucuronate = acceptor beta-D-glucuronoside + UDP + H(+)</text>
        <dbReference type="Rhea" id="RHEA:21032"/>
        <dbReference type="ChEBI" id="CHEBI:15378"/>
        <dbReference type="ChEBI" id="CHEBI:58052"/>
        <dbReference type="ChEBI" id="CHEBI:58223"/>
        <dbReference type="ChEBI" id="CHEBI:132367"/>
        <dbReference type="ChEBI" id="CHEBI:132368"/>
        <dbReference type="EC" id="2.4.1.17"/>
    </reaction>
</comment>
<sequence>MSRLLAVFILVMLLQGSCHSYRILGLFPHAGESHYQIFQPIMKALAERGHDVTVLSHFPERGNITKLRVLLIEEHATPSLINVMDLALFENRRPYNHFLEFFMLYDWGVGSCHKALGSKALQGLLAAGESFDLVITEIFNTDCMLAIAHKLNAPNIGLSSCTLQPWHLDRVGLPNFPSYVPALFMGYNEDMTFGQRLANWITLQSFKFAYRMFNDRAANKIIAEHLGPGIPDVGDLAKRTSLIMVNTHYSLSGTKPLPPSVVEIGGGYLFSSHENTLDSKLDPELKNFLDTADNGVIYISWGSMIRAETLPPTKRDGILQALAMQPQKVLWKWENETIPNKPDNVFIRKWMPQRDILCHPKVRVFMTHGGLLGSSEAAYCGVPVIVTPMYGDQFFNGASLEHRGMGVVLPYEEISKETVHGALQKTLDVSYLENAKRVSYAYKNRPKNPLDTAVWWAEHVIRTGGAPLTRSHSIHLPWYIYHSLDVIATLLLGILIFLCGWIWFLRRIFASNRRKASTNSEKIKTN</sequence>
<dbReference type="PANTHER" id="PTHR48043">
    <property type="entry name" value="EG:EG0003.4 PROTEIN-RELATED"/>
    <property type="match status" value="1"/>
</dbReference>
<dbReference type="PROSITE" id="PS00375">
    <property type="entry name" value="UDPGT"/>
    <property type="match status" value="1"/>
</dbReference>
<proteinExistence type="inferred from homology"/>
<reference evidence="6" key="1">
    <citation type="submission" date="2016-12" db="EMBL/GenBank/DDBJ databases">
        <title>An insight into the sialome and mialome of the sand fly, Nyssomyia neivai.</title>
        <authorList>
            <person name="Sebastian V."/>
            <person name="Goulart T.M."/>
            <person name="Oliveira W."/>
            <person name="Calvo E."/>
            <person name="Oliveira L.F."/>
            <person name="Pinto M.C."/>
            <person name="Rosselino A.M."/>
            <person name="Ribeiro J.M."/>
        </authorList>
    </citation>
    <scope>NUCLEOTIDE SEQUENCE</scope>
</reference>
<evidence type="ECO:0000256" key="5">
    <source>
        <dbReference type="RuleBase" id="RU362059"/>
    </source>
</evidence>
<dbReference type="Gene3D" id="3.40.50.2000">
    <property type="entry name" value="Glycogen Phosphorylase B"/>
    <property type="match status" value="2"/>
</dbReference>
<dbReference type="CDD" id="cd03784">
    <property type="entry name" value="GT1_Gtf-like"/>
    <property type="match status" value="1"/>
</dbReference>
<evidence type="ECO:0000256" key="4">
    <source>
        <dbReference type="RuleBase" id="RU003718"/>
    </source>
</evidence>
<dbReference type="PANTHER" id="PTHR48043:SF114">
    <property type="entry name" value="IP04436P-RELATED"/>
    <property type="match status" value="1"/>
</dbReference>
<keyword evidence="2 4" id="KW-0328">Glycosyltransferase</keyword>
<comment type="similarity">
    <text evidence="1 4">Belongs to the UDP-glycosyltransferase family.</text>
</comment>
<dbReference type="SUPFAM" id="SSF53756">
    <property type="entry name" value="UDP-Glycosyltransferase/glycogen phosphorylase"/>
    <property type="match status" value="1"/>
</dbReference>
<keyword evidence="5" id="KW-0812">Transmembrane</keyword>
<dbReference type="InterPro" id="IPR035595">
    <property type="entry name" value="UDP_glycos_trans_CS"/>
</dbReference>
<dbReference type="InterPro" id="IPR002213">
    <property type="entry name" value="UDP_glucos_trans"/>
</dbReference>
<keyword evidence="5" id="KW-0732">Signal</keyword>
<keyword evidence="5" id="KW-1133">Transmembrane helix</keyword>
<keyword evidence="5" id="KW-0472">Membrane</keyword>